<dbReference type="AlphaFoldDB" id="A0A1R2B1J1"/>
<dbReference type="Proteomes" id="UP000187209">
    <property type="component" value="Unassembled WGS sequence"/>
</dbReference>
<protein>
    <recommendedName>
        <fullName evidence="3">Armadillo repeat-containing domain-containing protein</fullName>
    </recommendedName>
</protein>
<dbReference type="InterPro" id="IPR016024">
    <property type="entry name" value="ARM-type_fold"/>
</dbReference>
<evidence type="ECO:0000313" key="2">
    <source>
        <dbReference type="Proteomes" id="UP000187209"/>
    </source>
</evidence>
<dbReference type="Gene3D" id="1.25.10.10">
    <property type="entry name" value="Leucine-rich Repeat Variant"/>
    <property type="match status" value="1"/>
</dbReference>
<accession>A0A1R2B1J1</accession>
<proteinExistence type="predicted"/>
<evidence type="ECO:0008006" key="3">
    <source>
        <dbReference type="Google" id="ProtNLM"/>
    </source>
</evidence>
<name>A0A1R2B1J1_9CILI</name>
<comment type="caution">
    <text evidence="1">The sequence shown here is derived from an EMBL/GenBank/DDBJ whole genome shotgun (WGS) entry which is preliminary data.</text>
</comment>
<reference evidence="1 2" key="1">
    <citation type="submission" date="2016-11" db="EMBL/GenBank/DDBJ databases">
        <title>The macronuclear genome of Stentor coeruleus: a giant cell with tiny introns.</title>
        <authorList>
            <person name="Slabodnick M."/>
            <person name="Ruby J.G."/>
            <person name="Reiff S.B."/>
            <person name="Swart E.C."/>
            <person name="Gosai S."/>
            <person name="Prabakaran S."/>
            <person name="Witkowska E."/>
            <person name="Larue G.E."/>
            <person name="Fisher S."/>
            <person name="Freeman R.M."/>
            <person name="Gunawardena J."/>
            <person name="Chu W."/>
            <person name="Stover N.A."/>
            <person name="Gregory B.D."/>
            <person name="Nowacki M."/>
            <person name="Derisi J."/>
            <person name="Roy S.W."/>
            <person name="Marshall W.F."/>
            <person name="Sood P."/>
        </authorList>
    </citation>
    <scope>NUCLEOTIDE SEQUENCE [LARGE SCALE GENOMIC DNA]</scope>
    <source>
        <strain evidence="1">WM001</strain>
    </source>
</reference>
<gene>
    <name evidence="1" type="ORF">SteCoe_31331</name>
</gene>
<keyword evidence="2" id="KW-1185">Reference proteome</keyword>
<sequence length="226" mass="26211">MNYSKEQEAIEQILDLISKYSPSNSPISRANILHDIHRTLLEFNVKQLVGIINAIYSASFACQLLEQGQLNEPYSFFCFRILDHFCLVPAIRKKIVSFGVVKVCLNTLKTCDYEKCISALSLLTGVIGVQEVYLDFIENQGVKILYNLLQSKEVEFIFYILRIFDWLLSSQKMYRDSLLHMGIVDVLRYNIKNNAELQKSTMLFGQAKRIKDELEILEQHYFSKAF</sequence>
<dbReference type="EMBL" id="MPUH01001067">
    <property type="protein sequence ID" value="OMJ70651.1"/>
    <property type="molecule type" value="Genomic_DNA"/>
</dbReference>
<dbReference type="OrthoDB" id="10517369at2759"/>
<dbReference type="SUPFAM" id="SSF48371">
    <property type="entry name" value="ARM repeat"/>
    <property type="match status" value="1"/>
</dbReference>
<organism evidence="1 2">
    <name type="scientific">Stentor coeruleus</name>
    <dbReference type="NCBI Taxonomy" id="5963"/>
    <lineage>
        <taxon>Eukaryota</taxon>
        <taxon>Sar</taxon>
        <taxon>Alveolata</taxon>
        <taxon>Ciliophora</taxon>
        <taxon>Postciliodesmatophora</taxon>
        <taxon>Heterotrichea</taxon>
        <taxon>Heterotrichida</taxon>
        <taxon>Stentoridae</taxon>
        <taxon>Stentor</taxon>
    </lineage>
</organism>
<evidence type="ECO:0000313" key="1">
    <source>
        <dbReference type="EMBL" id="OMJ70651.1"/>
    </source>
</evidence>
<dbReference type="InterPro" id="IPR011989">
    <property type="entry name" value="ARM-like"/>
</dbReference>